<organism evidence="5 6">
    <name type="scientific">Microbacter margulisiae</name>
    <dbReference type="NCBI Taxonomy" id="1350067"/>
    <lineage>
        <taxon>Bacteria</taxon>
        <taxon>Pseudomonadati</taxon>
        <taxon>Bacteroidota</taxon>
        <taxon>Bacteroidia</taxon>
        <taxon>Bacteroidales</taxon>
        <taxon>Porphyromonadaceae</taxon>
        <taxon>Microbacter</taxon>
    </lineage>
</organism>
<comment type="cofactor">
    <cofactor evidence="1">
        <name>thiamine diphosphate</name>
        <dbReference type="ChEBI" id="CHEBI:58937"/>
    </cofactor>
</comment>
<dbReference type="Pfam" id="PF02779">
    <property type="entry name" value="Transket_pyr"/>
    <property type="match status" value="1"/>
</dbReference>
<gene>
    <name evidence="5" type="ORF">FHX64_000067</name>
</gene>
<dbReference type="AlphaFoldDB" id="A0A7W5DNW5"/>
<dbReference type="RefSeq" id="WP_281370781.1">
    <property type="nucleotide sequence ID" value="NZ_JACHYB010000001.1"/>
</dbReference>
<evidence type="ECO:0000256" key="1">
    <source>
        <dbReference type="ARBA" id="ARBA00001964"/>
    </source>
</evidence>
<dbReference type="GO" id="GO:0004739">
    <property type="term" value="F:pyruvate dehydrogenase (acetyl-transferring) activity"/>
    <property type="evidence" value="ECO:0007669"/>
    <property type="project" value="UniProtKB-EC"/>
</dbReference>
<dbReference type="Gene3D" id="3.40.50.970">
    <property type="match status" value="1"/>
</dbReference>
<dbReference type="InterPro" id="IPR005475">
    <property type="entry name" value="Transketolase-like_Pyr-bd"/>
</dbReference>
<reference evidence="5 6" key="1">
    <citation type="submission" date="2020-08" db="EMBL/GenBank/DDBJ databases">
        <title>Genomic Encyclopedia of Type Strains, Phase IV (KMG-IV): sequencing the most valuable type-strain genomes for metagenomic binning, comparative biology and taxonomic classification.</title>
        <authorList>
            <person name="Goeker M."/>
        </authorList>
    </citation>
    <scope>NUCLEOTIDE SEQUENCE [LARGE SCALE GENOMIC DNA]</scope>
    <source>
        <strain evidence="5 6">DSM 27471</strain>
    </source>
</reference>
<dbReference type="InterPro" id="IPR029061">
    <property type="entry name" value="THDP-binding"/>
</dbReference>
<dbReference type="PANTHER" id="PTHR43257">
    <property type="entry name" value="PYRUVATE DEHYDROGENASE E1 COMPONENT BETA SUBUNIT"/>
    <property type="match status" value="1"/>
</dbReference>
<comment type="caution">
    <text evidence="5">The sequence shown here is derived from an EMBL/GenBank/DDBJ whole genome shotgun (WGS) entry which is preliminary data.</text>
</comment>
<dbReference type="FunFam" id="3.40.50.920:FF:000001">
    <property type="entry name" value="Pyruvate dehydrogenase E1 beta subunit"/>
    <property type="match status" value="1"/>
</dbReference>
<dbReference type="SUPFAM" id="SSF52922">
    <property type="entry name" value="TK C-terminal domain-like"/>
    <property type="match status" value="1"/>
</dbReference>
<keyword evidence="6" id="KW-1185">Reference proteome</keyword>
<dbReference type="Proteomes" id="UP000544222">
    <property type="component" value="Unassembled WGS sequence"/>
</dbReference>
<keyword evidence="2 5" id="KW-0560">Oxidoreductase</keyword>
<evidence type="ECO:0000313" key="5">
    <source>
        <dbReference type="EMBL" id="MBB3185904.1"/>
    </source>
</evidence>
<evidence type="ECO:0000313" key="6">
    <source>
        <dbReference type="Proteomes" id="UP000544222"/>
    </source>
</evidence>
<evidence type="ECO:0000256" key="3">
    <source>
        <dbReference type="ARBA" id="ARBA00023052"/>
    </source>
</evidence>
<dbReference type="EMBL" id="JACHYB010000001">
    <property type="protein sequence ID" value="MBB3185904.1"/>
    <property type="molecule type" value="Genomic_DNA"/>
</dbReference>
<accession>A0A7W5DNW5</accession>
<dbReference type="Pfam" id="PF02780">
    <property type="entry name" value="Transketolase_C"/>
    <property type="match status" value="1"/>
</dbReference>
<dbReference type="EC" id="1.2.4.1" evidence="5"/>
<dbReference type="Gene3D" id="3.40.50.920">
    <property type="match status" value="1"/>
</dbReference>
<feature type="domain" description="Transketolase-like pyrimidine-binding" evidence="4">
    <location>
        <begin position="1"/>
        <end position="176"/>
    </location>
</feature>
<keyword evidence="3" id="KW-0786">Thiamine pyrophosphate</keyword>
<dbReference type="SMART" id="SM00861">
    <property type="entry name" value="Transket_pyr"/>
    <property type="match status" value="1"/>
</dbReference>
<dbReference type="CDD" id="cd07036">
    <property type="entry name" value="TPP_PYR_E1-PDHc-beta_like"/>
    <property type="match status" value="1"/>
</dbReference>
<dbReference type="InterPro" id="IPR033248">
    <property type="entry name" value="Transketolase_C"/>
</dbReference>
<dbReference type="InterPro" id="IPR009014">
    <property type="entry name" value="Transketo_C/PFOR_II"/>
</dbReference>
<evidence type="ECO:0000256" key="2">
    <source>
        <dbReference type="ARBA" id="ARBA00023002"/>
    </source>
</evidence>
<dbReference type="SUPFAM" id="SSF52518">
    <property type="entry name" value="Thiamin diphosphate-binding fold (THDP-binding)"/>
    <property type="match status" value="1"/>
</dbReference>
<name>A0A7W5DNW5_9PORP</name>
<dbReference type="FunFam" id="3.40.50.970:FF:000001">
    <property type="entry name" value="Pyruvate dehydrogenase E1 beta subunit"/>
    <property type="match status" value="1"/>
</dbReference>
<dbReference type="PANTHER" id="PTHR43257:SF2">
    <property type="entry name" value="PYRUVATE DEHYDROGENASE E1 COMPONENT SUBUNIT BETA"/>
    <property type="match status" value="1"/>
</dbReference>
<evidence type="ECO:0000259" key="4">
    <source>
        <dbReference type="SMART" id="SM00861"/>
    </source>
</evidence>
<sequence>MTLVQAINNALDIKLAEDESVVVYGEDVGVEGGVFRVTEGLQKKHGVERVFDSPLAESAIVGAALGMAVSGLRPIVELQFDGFTYPAFNQIVSHVARIHNRSRGLFKAPMVIRFPYGGGINALEHHSESPEALYAHIPGLKVVIPSTPHDAKGLMISAIESDDPVIFMEPKRIYRAIKQEVAEGKFTIPIGKAKVLNEGTDVTVVAFGAMIRECQKAMVMTKEAGISMELIDLRTIYPIDKETIINSVKKTGKIVIVAEAPISFSVGSELVAIVNEEAFLHLEAPPKRVMGFDTIVPLAKGESFYIISPERIFYEIERTVNF</sequence>
<protein>
    <submittedName>
        <fullName evidence="5">Pyruvate dehydrogenase E1 component beta subunit</fullName>
        <ecNumber evidence="5">1.2.4.1</ecNumber>
    </submittedName>
</protein>
<keyword evidence="5" id="KW-0670">Pyruvate</keyword>
<proteinExistence type="predicted"/>